<evidence type="ECO:0000313" key="5">
    <source>
        <dbReference type="EMBL" id="CDZ36811.1"/>
    </source>
</evidence>
<dbReference type="AlphaFoldDB" id="A0A0T7FP68"/>
<sequence>MRIRHALVVLASLVSAAPAFAQDHPSAFVGSWEVETGSAIGKCNVELKGTAFAGKLSARSIMCLGPLGFLNGWTPSRDGVTLLDLSGREIGSFGPSRGNLVGRLSDGSMVTMRPTSGQRFGGRRDDDRRRPDRDGNDRADCYLREDTGRCADPSDIPPPRERRLVRSVGPLNVRSQEDMSSPVVTQTEAGECFTVHGCRDTRWGPRCEVRWGKNQIGYTIKYFERNRKNYIGFLNRC</sequence>
<dbReference type="GO" id="GO:0004866">
    <property type="term" value="F:endopeptidase inhibitor activity"/>
    <property type="evidence" value="ECO:0007669"/>
    <property type="project" value="InterPro"/>
</dbReference>
<feature type="domain" description="Alkaline proteinase inhibitor/ Outer membrane lipoprotein Omp19" evidence="4">
    <location>
        <begin position="24"/>
        <end position="112"/>
    </location>
</feature>
<dbReference type="InterPro" id="IPR021140">
    <property type="entry name" value="Inh/Omp19"/>
</dbReference>
<dbReference type="RefSeq" id="WP_046667618.1">
    <property type="nucleotide sequence ID" value="NZ_CCRH01000009.1"/>
</dbReference>
<evidence type="ECO:0000256" key="1">
    <source>
        <dbReference type="ARBA" id="ARBA00022729"/>
    </source>
</evidence>
<proteinExistence type="predicted"/>
<dbReference type="Pfam" id="PF02974">
    <property type="entry name" value="Inh"/>
    <property type="match status" value="1"/>
</dbReference>
<reference evidence="5 6" key="1">
    <citation type="submission" date="2014-08" db="EMBL/GenBank/DDBJ databases">
        <authorList>
            <person name="Chen Y.-H."/>
        </authorList>
    </citation>
    <scope>NUCLEOTIDE SEQUENCE [LARGE SCALE GENOMIC DNA]</scope>
</reference>
<evidence type="ECO:0000313" key="6">
    <source>
        <dbReference type="Proteomes" id="UP000046176"/>
    </source>
</evidence>
<gene>
    <name evidence="5" type="ORF">NGAL_HAMBI1145_35620</name>
</gene>
<feature type="signal peptide" evidence="3">
    <location>
        <begin position="1"/>
        <end position="21"/>
    </location>
</feature>
<protein>
    <recommendedName>
        <fullName evidence="4">Alkaline proteinase inhibitor/ Outer membrane lipoprotein Omp19 domain-containing protein</fullName>
    </recommendedName>
</protein>
<dbReference type="Proteomes" id="UP000046176">
    <property type="component" value="Unassembled WGS sequence"/>
</dbReference>
<dbReference type="InterPro" id="IPR016085">
    <property type="entry name" value="Protease_inh_B-barrel_dom"/>
</dbReference>
<name>A0A0T7FP68_NEOGA</name>
<evidence type="ECO:0000256" key="2">
    <source>
        <dbReference type="SAM" id="MobiDB-lite"/>
    </source>
</evidence>
<dbReference type="Gene3D" id="2.40.128.10">
    <property type="match status" value="1"/>
</dbReference>
<dbReference type="EMBL" id="CCRH01000009">
    <property type="protein sequence ID" value="CDZ36811.1"/>
    <property type="molecule type" value="Genomic_DNA"/>
</dbReference>
<evidence type="ECO:0000256" key="3">
    <source>
        <dbReference type="SAM" id="SignalP"/>
    </source>
</evidence>
<feature type="region of interest" description="Disordered" evidence="2">
    <location>
        <begin position="103"/>
        <end position="138"/>
    </location>
</feature>
<dbReference type="OrthoDB" id="8397223at2"/>
<accession>A0A0T7FP68</accession>
<feature type="compositionally biased region" description="Basic and acidic residues" evidence="2">
    <location>
        <begin position="122"/>
        <end position="138"/>
    </location>
</feature>
<organism evidence="5 6">
    <name type="scientific">Neorhizobium galegae bv. officinalis</name>
    <dbReference type="NCBI Taxonomy" id="323656"/>
    <lineage>
        <taxon>Bacteria</taxon>
        <taxon>Pseudomonadati</taxon>
        <taxon>Pseudomonadota</taxon>
        <taxon>Alphaproteobacteria</taxon>
        <taxon>Hyphomicrobiales</taxon>
        <taxon>Rhizobiaceae</taxon>
        <taxon>Rhizobium/Agrobacterium group</taxon>
        <taxon>Neorhizobium</taxon>
    </lineage>
</organism>
<dbReference type="SUPFAM" id="SSF50882">
    <property type="entry name" value="beta-Barrel protease inhibitors"/>
    <property type="match status" value="1"/>
</dbReference>
<feature type="chain" id="PRO_5006682401" description="Alkaline proteinase inhibitor/ Outer membrane lipoprotein Omp19 domain-containing protein" evidence="3">
    <location>
        <begin position="22"/>
        <end position="237"/>
    </location>
</feature>
<evidence type="ECO:0000259" key="4">
    <source>
        <dbReference type="Pfam" id="PF02974"/>
    </source>
</evidence>
<keyword evidence="1 3" id="KW-0732">Signal</keyword>